<organism evidence="1 2">
    <name type="scientific">Catharanthus roseus</name>
    <name type="common">Madagascar periwinkle</name>
    <name type="synonym">Vinca rosea</name>
    <dbReference type="NCBI Taxonomy" id="4058"/>
    <lineage>
        <taxon>Eukaryota</taxon>
        <taxon>Viridiplantae</taxon>
        <taxon>Streptophyta</taxon>
        <taxon>Embryophyta</taxon>
        <taxon>Tracheophyta</taxon>
        <taxon>Spermatophyta</taxon>
        <taxon>Magnoliopsida</taxon>
        <taxon>eudicotyledons</taxon>
        <taxon>Gunneridae</taxon>
        <taxon>Pentapetalae</taxon>
        <taxon>asterids</taxon>
        <taxon>lamiids</taxon>
        <taxon>Gentianales</taxon>
        <taxon>Apocynaceae</taxon>
        <taxon>Rauvolfioideae</taxon>
        <taxon>Vinceae</taxon>
        <taxon>Catharanthinae</taxon>
        <taxon>Catharanthus</taxon>
    </lineage>
</organism>
<comment type="caution">
    <text evidence="1">The sequence shown here is derived from an EMBL/GenBank/DDBJ whole genome shotgun (WGS) entry which is preliminary data.</text>
</comment>
<keyword evidence="2" id="KW-1185">Reference proteome</keyword>
<dbReference type="EMBL" id="CM044705">
    <property type="protein sequence ID" value="KAI5662509.1"/>
    <property type="molecule type" value="Genomic_DNA"/>
</dbReference>
<protein>
    <submittedName>
        <fullName evidence="1">Uncharacterized protein</fullName>
    </submittedName>
</protein>
<proteinExistence type="predicted"/>
<sequence length="522" mass="57311">MEEEYSVDPALLLEAATEFAYSPVASSDVSVQEFLNRFPLPAIINTLQTKARYPRLEDALVNTLERIFRTKYGASLIPHFMPFVVVGLGADSQKVRCLACKAVSYLLENTDDTIATNLVIEYGIYPLLLDCLVHGDEQVAKAATDAIKSLAASSKGLGIVFPLNSSETTHLRNLMGKCSSMGRVRILALIVKLFSVSDSIASVIYNSKLLDLLKEEISNANDTLVTLSVLELLYELAEVPHSVEFLSKTTPLQLLSSIISDESAESILRSRAMMIAGRLLSKENAFMFIDESSSRAVLSAIDKRFDFQTQEADECEYALEALGQIGLTNPGAALVLSSPPVAARHVINAAFDRQHHNKQLAALHALGNISGEPRHANNVFLNNEAEECLRHLIYEAASRTSKLTPLGLLLSVLQQDSEIRMAGYRLITGLVARSWCLTEILSRQEIIDIVTDSFTETKKIGMEARHKCCEAIYKALASSKKLLADPALAGIVSKLQEAIKRGPYLGRRQNEAQPVVVTAERF</sequence>
<reference evidence="2" key="1">
    <citation type="journal article" date="2023" name="Nat. Plants">
        <title>Single-cell RNA sequencing provides a high-resolution roadmap for understanding the multicellular compartmentation of specialized metabolism.</title>
        <authorList>
            <person name="Sun S."/>
            <person name="Shen X."/>
            <person name="Li Y."/>
            <person name="Li Y."/>
            <person name="Wang S."/>
            <person name="Li R."/>
            <person name="Zhang H."/>
            <person name="Shen G."/>
            <person name="Guo B."/>
            <person name="Wei J."/>
            <person name="Xu J."/>
            <person name="St-Pierre B."/>
            <person name="Chen S."/>
            <person name="Sun C."/>
        </authorList>
    </citation>
    <scope>NUCLEOTIDE SEQUENCE [LARGE SCALE GENOMIC DNA]</scope>
</reference>
<accession>A0ACC0APK8</accession>
<gene>
    <name evidence="1" type="ORF">M9H77_21832</name>
</gene>
<evidence type="ECO:0000313" key="2">
    <source>
        <dbReference type="Proteomes" id="UP001060085"/>
    </source>
</evidence>
<dbReference type="Proteomes" id="UP001060085">
    <property type="component" value="Linkage Group LG05"/>
</dbReference>
<name>A0ACC0APK8_CATRO</name>
<evidence type="ECO:0000313" key="1">
    <source>
        <dbReference type="EMBL" id="KAI5662509.1"/>
    </source>
</evidence>